<dbReference type="Proteomes" id="UP000014978">
    <property type="component" value="Unassembled WGS sequence"/>
</dbReference>
<protein>
    <submittedName>
        <fullName evidence="1">Uncharacterized protein</fullName>
    </submittedName>
</protein>
<dbReference type="HOGENOM" id="CLU_1579527_0_0_1"/>
<dbReference type="EMBL" id="ATCN01000602">
    <property type="protein sequence ID" value="EPR78706.1"/>
    <property type="molecule type" value="Genomic_DNA"/>
</dbReference>
<keyword evidence="2" id="KW-1185">Reference proteome</keyword>
<dbReference type="VEuPathDB" id="MicrosporidiaDB:SLOPH_1039"/>
<dbReference type="InParanoid" id="S7W7E1"/>
<evidence type="ECO:0000313" key="2">
    <source>
        <dbReference type="Proteomes" id="UP000014978"/>
    </source>
</evidence>
<reference evidence="2" key="1">
    <citation type="journal article" date="2013" name="PLoS Genet.">
        <title>The genome of Spraguea lophii and the basis of host-microsporidian interactions.</title>
        <authorList>
            <person name="Campbell S.E."/>
            <person name="Williams T.A."/>
            <person name="Yousuf A."/>
            <person name="Soanes D.M."/>
            <person name="Paszkiewicz K.H."/>
            <person name="Williams B.A.P."/>
        </authorList>
    </citation>
    <scope>NUCLEOTIDE SEQUENCE [LARGE SCALE GENOMIC DNA]</scope>
    <source>
        <strain evidence="2">42_110</strain>
    </source>
</reference>
<accession>S7W7E1</accession>
<organism evidence="1 2">
    <name type="scientific">Spraguea lophii (strain 42_110)</name>
    <name type="common">Microsporidian parasite</name>
    <dbReference type="NCBI Taxonomy" id="1358809"/>
    <lineage>
        <taxon>Eukaryota</taxon>
        <taxon>Fungi</taxon>
        <taxon>Fungi incertae sedis</taxon>
        <taxon>Microsporidia</taxon>
        <taxon>Spragueidae</taxon>
        <taxon>Spraguea</taxon>
    </lineage>
</organism>
<name>S7W7E1_SPRLO</name>
<evidence type="ECO:0000313" key="1">
    <source>
        <dbReference type="EMBL" id="EPR78706.1"/>
    </source>
</evidence>
<comment type="caution">
    <text evidence="1">The sequence shown here is derived from an EMBL/GenBank/DDBJ whole genome shotgun (WGS) entry which is preliminary data.</text>
</comment>
<gene>
    <name evidence="1" type="ORF">SLOPH_1039</name>
</gene>
<dbReference type="AlphaFoldDB" id="S7W7E1"/>
<feature type="non-terminal residue" evidence="1">
    <location>
        <position position="1"/>
    </location>
</feature>
<sequence>LKIFIFIVNKIYSSQTLKQKTDLDDHSEDNVLYKSPDVKEDIYPKSCFEEENNEIHDNIEKDEIIRQHPNLIWIITSCVKKYVYDLCLNFISYFKYDDQSLNNDVIKNRSKKDRIKKRNYDAAGDLYVSSESDESSEFDFLQNTYLFRDPIDRYRFLPFDKKRRTSLEF</sequence>
<proteinExistence type="predicted"/>